<sequence>MAATSPFDCVLLDLDDTLYPGDTGIGAALRRNIDEFLQAKLGVSADEAAATRAELFRAHGSSLAGLIALGYDVHPDEYHRSARKKKKKTAAESSAVHFVGNCRGFVNPLLLHFHLQLRARQATVRQDRARPAAGAAAAEHPAAQSAVHQLGPRAHGAGAGAAGRGRGRLRRRRVLRDHEPAPVRRRRWRPAPGRGAQTGGGRNRRRAARRWLQPTPDAVPGRQREEHRRGESARPPHRPGWQEGEEQGSGLRGGEHRRAPAGHPGDLGRGR</sequence>
<dbReference type="EMBL" id="BT060542">
    <property type="protein sequence ID" value="ACN25239.1"/>
    <property type="molecule type" value="mRNA"/>
</dbReference>
<name>C0HDY6_MAIZE</name>
<dbReference type="AlphaFoldDB" id="C0HDY6"/>
<dbReference type="Gene3D" id="1.10.150.450">
    <property type="match status" value="1"/>
</dbReference>
<protein>
    <recommendedName>
        <fullName evidence="3">Haloacid dehalogenase-like hydrolase (HAD) superfamily protein</fullName>
    </recommendedName>
</protein>
<feature type="compositionally biased region" description="Low complexity" evidence="1">
    <location>
        <begin position="131"/>
        <end position="156"/>
    </location>
</feature>
<dbReference type="PANTHER" id="PTHR12725">
    <property type="entry name" value="HALOACID DEHALOGENASE-LIKE HYDROLASE"/>
    <property type="match status" value="1"/>
</dbReference>
<feature type="region of interest" description="Disordered" evidence="1">
    <location>
        <begin position="126"/>
        <end position="271"/>
    </location>
</feature>
<feature type="compositionally biased region" description="Basic and acidic residues" evidence="1">
    <location>
        <begin position="222"/>
        <end position="234"/>
    </location>
</feature>
<dbReference type="GeneID" id="100217049"/>
<dbReference type="RefSeq" id="XP_035820256.1">
    <property type="nucleotide sequence ID" value="XM_035964363.1"/>
</dbReference>
<evidence type="ECO:0000256" key="1">
    <source>
        <dbReference type="SAM" id="MobiDB-lite"/>
    </source>
</evidence>
<evidence type="ECO:0000313" key="2">
    <source>
        <dbReference type="EMBL" id="ACN25239.1"/>
    </source>
</evidence>
<dbReference type="ExpressionAtlas" id="C0HDY6">
    <property type="expression patterns" value="baseline and differential"/>
</dbReference>
<proteinExistence type="evidence at transcript level"/>
<evidence type="ECO:0008006" key="3">
    <source>
        <dbReference type="Google" id="ProtNLM"/>
    </source>
</evidence>
<dbReference type="HOGENOM" id="CLU_1028029_0_0_1"/>
<dbReference type="OrthoDB" id="1065058at2759"/>
<accession>C0HDY6</accession>
<reference evidence="2" key="1">
    <citation type="journal article" date="2009" name="PLoS Genet.">
        <title>Sequencing, mapping, and analysis of 27,455 maize full-length cDNAs.</title>
        <authorList>
            <person name="Soderlund C."/>
            <person name="Descour A."/>
            <person name="Kudrna D."/>
            <person name="Bomhoff M."/>
            <person name="Boyd L."/>
            <person name="Currie J."/>
            <person name="Angelova A."/>
            <person name="Collura K."/>
            <person name="Wissotski M."/>
            <person name="Ashley E."/>
            <person name="Morrow D."/>
            <person name="Fernandes J."/>
            <person name="Walbot V."/>
            <person name="Yu Y."/>
        </authorList>
    </citation>
    <scope>NUCLEOTIDE SEQUENCE</scope>
    <source>
        <strain evidence="2">B73</strain>
    </source>
</reference>
<feature type="compositionally biased region" description="Basic residues" evidence="1">
    <location>
        <begin position="165"/>
        <end position="175"/>
    </location>
</feature>
<dbReference type="PANTHER" id="PTHR12725:SF81">
    <property type="entry name" value="OS03G0701200 PROTEIN"/>
    <property type="match status" value="1"/>
</dbReference>
<organism evidence="2">
    <name type="scientific">Zea mays</name>
    <name type="common">Maize</name>
    <dbReference type="NCBI Taxonomy" id="4577"/>
    <lineage>
        <taxon>Eukaryota</taxon>
        <taxon>Viridiplantae</taxon>
        <taxon>Streptophyta</taxon>
        <taxon>Embryophyta</taxon>
        <taxon>Tracheophyta</taxon>
        <taxon>Spermatophyta</taxon>
        <taxon>Magnoliopsida</taxon>
        <taxon>Liliopsida</taxon>
        <taxon>Poales</taxon>
        <taxon>Poaceae</taxon>
        <taxon>PACMAD clade</taxon>
        <taxon>Panicoideae</taxon>
        <taxon>Andropogonodae</taxon>
        <taxon>Andropogoneae</taxon>
        <taxon>Tripsacinae</taxon>
        <taxon>Zea</taxon>
    </lineage>
</organism>